<dbReference type="Pfam" id="PF06325">
    <property type="entry name" value="PrmA"/>
    <property type="match status" value="1"/>
</dbReference>
<keyword evidence="7" id="KW-0433">Leucine-rich repeat</keyword>
<dbReference type="Gene3D" id="1.10.10.10">
    <property type="entry name" value="Winged helix-like DNA-binding domain superfamily/Winged helix DNA-binding domain"/>
    <property type="match status" value="1"/>
</dbReference>
<evidence type="ECO:0000256" key="14">
    <source>
        <dbReference type="ARBA" id="ARBA00023136"/>
    </source>
</evidence>
<dbReference type="Gene3D" id="3.40.50.150">
    <property type="entry name" value="Vaccinia Virus protein VP39"/>
    <property type="match status" value="1"/>
</dbReference>
<keyword evidence="6" id="KW-0963">Cytoplasm</keyword>
<dbReference type="GO" id="GO:0043531">
    <property type="term" value="F:ADP binding"/>
    <property type="evidence" value="ECO:0007669"/>
    <property type="project" value="InterPro"/>
</dbReference>
<dbReference type="Gramene" id="Solyc12g006040.2.1">
    <property type="protein sequence ID" value="Solyc12g006040.2.1"/>
    <property type="gene ID" value="Solyc12g006040.2"/>
</dbReference>
<dbReference type="GO" id="GO:0005524">
    <property type="term" value="F:ATP binding"/>
    <property type="evidence" value="ECO:0007669"/>
    <property type="project" value="UniProtKB-KW"/>
</dbReference>
<evidence type="ECO:0000256" key="12">
    <source>
        <dbReference type="ARBA" id="ARBA00022840"/>
    </source>
</evidence>
<dbReference type="Gene3D" id="3.80.10.10">
    <property type="entry name" value="Ribonuclease Inhibitor"/>
    <property type="match status" value="1"/>
</dbReference>
<evidence type="ECO:0000256" key="13">
    <source>
        <dbReference type="ARBA" id="ARBA00023054"/>
    </source>
</evidence>
<dbReference type="CDD" id="cd02440">
    <property type="entry name" value="AdoMet_MTases"/>
    <property type="match status" value="1"/>
</dbReference>
<reference evidence="19" key="2">
    <citation type="submission" date="2019-01" db="UniProtKB">
        <authorList>
            <consortium name="EnsemblPlants"/>
        </authorList>
    </citation>
    <scope>IDENTIFICATION</scope>
    <source>
        <strain evidence="19">cv. Heinz 1706</strain>
    </source>
</reference>
<dbReference type="FunFam" id="3.40.50.300:FF:001091">
    <property type="entry name" value="Probable disease resistance protein At1g61300"/>
    <property type="match status" value="1"/>
</dbReference>
<dbReference type="STRING" id="4081.A0A3Q7J249"/>
<dbReference type="GO" id="GO:0005886">
    <property type="term" value="C:plasma membrane"/>
    <property type="evidence" value="ECO:0007669"/>
    <property type="project" value="UniProtKB-SubCell"/>
</dbReference>
<keyword evidence="10" id="KW-0547">Nucleotide-binding</keyword>
<evidence type="ECO:0000256" key="6">
    <source>
        <dbReference type="ARBA" id="ARBA00022490"/>
    </source>
</evidence>
<evidence type="ECO:0000256" key="1">
    <source>
        <dbReference type="ARBA" id="ARBA00002074"/>
    </source>
</evidence>
<keyword evidence="11" id="KW-0611">Plant defense</keyword>
<comment type="similarity">
    <text evidence="4">Belongs to the disease resistance NB-LRR family.</text>
</comment>
<evidence type="ECO:0000256" key="4">
    <source>
        <dbReference type="ARBA" id="ARBA00008894"/>
    </source>
</evidence>
<dbReference type="Gene3D" id="1.20.5.4130">
    <property type="match status" value="1"/>
</dbReference>
<dbReference type="PANTHER" id="PTHR23155:SF1152">
    <property type="entry name" value="AAA+ ATPASE DOMAIN-CONTAINING PROTEIN"/>
    <property type="match status" value="1"/>
</dbReference>
<dbReference type="Pfam" id="PF00931">
    <property type="entry name" value="NB-ARC"/>
    <property type="match status" value="1"/>
</dbReference>
<dbReference type="CDD" id="cd14798">
    <property type="entry name" value="RX-CC_like"/>
    <property type="match status" value="1"/>
</dbReference>
<dbReference type="FunFam" id="1.10.10.10:FF:000322">
    <property type="entry name" value="Probable disease resistance protein At1g63360"/>
    <property type="match status" value="1"/>
</dbReference>
<feature type="domain" description="Disease resistance protein winged helix" evidence="17">
    <location>
        <begin position="454"/>
        <end position="525"/>
    </location>
</feature>
<dbReference type="InterPro" id="IPR058922">
    <property type="entry name" value="WHD_DRP"/>
</dbReference>
<reference evidence="19" key="1">
    <citation type="journal article" date="2012" name="Nature">
        <title>The tomato genome sequence provides insights into fleshy fruit evolution.</title>
        <authorList>
            <consortium name="Tomato Genome Consortium"/>
        </authorList>
    </citation>
    <scope>NUCLEOTIDE SEQUENCE [LARGE SCALE GENOMIC DNA]</scope>
    <source>
        <strain evidence="19">cv. Heinz 1706</strain>
    </source>
</reference>
<evidence type="ECO:0000259" key="18">
    <source>
        <dbReference type="Pfam" id="PF23598"/>
    </source>
</evidence>
<dbReference type="InterPro" id="IPR044974">
    <property type="entry name" value="Disease_R_plants"/>
</dbReference>
<keyword evidence="13" id="KW-0175">Coiled coil</keyword>
<comment type="subcellular location">
    <subcellularLocation>
        <location evidence="2">Cell membrane</location>
        <topology evidence="2">Peripheral membrane protein</topology>
        <orientation evidence="2">Cytoplasmic side</orientation>
    </subcellularLocation>
    <subcellularLocation>
        <location evidence="3">Cytoplasm</location>
    </subcellularLocation>
</comment>
<dbReference type="SUPFAM" id="SSF52540">
    <property type="entry name" value="P-loop containing nucleoside triphosphate hydrolases"/>
    <property type="match status" value="1"/>
</dbReference>
<protein>
    <submittedName>
        <fullName evidence="19">Uncharacterized protein</fullName>
    </submittedName>
</protein>
<dbReference type="EnsemblPlants" id="Solyc12g006040.2.1">
    <property type="protein sequence ID" value="Solyc12g006040.2.1"/>
    <property type="gene ID" value="Solyc12g006040.2"/>
</dbReference>
<evidence type="ECO:0000256" key="7">
    <source>
        <dbReference type="ARBA" id="ARBA00022614"/>
    </source>
</evidence>
<name>A0A3Q7J249_SOLLC</name>
<dbReference type="GO" id="GO:0009626">
    <property type="term" value="P:plant-type hypersensitive response"/>
    <property type="evidence" value="ECO:0007669"/>
    <property type="project" value="UniProtKB-KW"/>
</dbReference>
<dbReference type="SUPFAM" id="SSF52058">
    <property type="entry name" value="L domain-like"/>
    <property type="match status" value="1"/>
</dbReference>
<dbReference type="Gene3D" id="1.10.8.430">
    <property type="entry name" value="Helical domain of apoptotic protease-activating factors"/>
    <property type="match status" value="1"/>
</dbReference>
<evidence type="ECO:0000256" key="5">
    <source>
        <dbReference type="ARBA" id="ARBA00022475"/>
    </source>
</evidence>
<evidence type="ECO:0000256" key="11">
    <source>
        <dbReference type="ARBA" id="ARBA00022821"/>
    </source>
</evidence>
<dbReference type="Pfam" id="PF23598">
    <property type="entry name" value="LRR_14"/>
    <property type="match status" value="1"/>
</dbReference>
<dbReference type="PaxDb" id="4081-Solyc12g006040.1.1"/>
<keyword evidence="9" id="KW-0677">Repeat</keyword>
<dbReference type="GO" id="GO:0005737">
    <property type="term" value="C:cytoplasm"/>
    <property type="evidence" value="ECO:0007669"/>
    <property type="project" value="UniProtKB-SubCell"/>
</dbReference>
<evidence type="ECO:0000256" key="2">
    <source>
        <dbReference type="ARBA" id="ARBA00004413"/>
    </source>
</evidence>
<evidence type="ECO:0000259" key="17">
    <source>
        <dbReference type="Pfam" id="PF23559"/>
    </source>
</evidence>
<evidence type="ECO:0000313" key="20">
    <source>
        <dbReference type="Proteomes" id="UP000004994"/>
    </source>
</evidence>
<keyword evidence="15" id="KW-1133">Transmembrane helix</keyword>
<evidence type="ECO:0000256" key="10">
    <source>
        <dbReference type="ARBA" id="ARBA00022741"/>
    </source>
</evidence>
<keyword evidence="5" id="KW-1003">Cell membrane</keyword>
<keyword evidence="8" id="KW-0381">Hypersensitive response</keyword>
<comment type="function">
    <text evidence="1">Confers resistance to late blight (Phytophthora infestans) races carrying the avirulence gene Avr1. Resistance proteins guard the plant against pathogens that contain an appropriate avirulence protein via an indirect interaction with this avirulence protein. That triggers a defense system including the hypersensitive response, which restricts the pathogen growth.</text>
</comment>
<keyword evidence="12" id="KW-0067">ATP-binding</keyword>
<accession>A0A3Q7J249</accession>
<organism evidence="19">
    <name type="scientific">Solanum lycopersicum</name>
    <name type="common">Tomato</name>
    <name type="synonym">Lycopersicon esculentum</name>
    <dbReference type="NCBI Taxonomy" id="4081"/>
    <lineage>
        <taxon>Eukaryota</taxon>
        <taxon>Viridiplantae</taxon>
        <taxon>Streptophyta</taxon>
        <taxon>Embryophyta</taxon>
        <taxon>Tracheophyta</taxon>
        <taxon>Spermatophyta</taxon>
        <taxon>Magnoliopsida</taxon>
        <taxon>eudicotyledons</taxon>
        <taxon>Gunneridae</taxon>
        <taxon>Pentapetalae</taxon>
        <taxon>asterids</taxon>
        <taxon>lamiids</taxon>
        <taxon>Solanales</taxon>
        <taxon>Solanaceae</taxon>
        <taxon>Solanoideae</taxon>
        <taxon>Solaneae</taxon>
        <taxon>Solanum</taxon>
        <taxon>Solanum subgen. Lycopersicon</taxon>
    </lineage>
</organism>
<dbReference type="SUPFAM" id="SSF53335">
    <property type="entry name" value="S-adenosyl-L-methionine-dependent methyltransferases"/>
    <property type="match status" value="1"/>
</dbReference>
<keyword evidence="15" id="KW-0812">Transmembrane</keyword>
<dbReference type="Proteomes" id="UP000004994">
    <property type="component" value="Chromosome 12"/>
</dbReference>
<dbReference type="GO" id="GO:0098542">
    <property type="term" value="P:defense response to other organism"/>
    <property type="evidence" value="ECO:0000318"/>
    <property type="project" value="GO_Central"/>
</dbReference>
<dbReference type="InterPro" id="IPR038005">
    <property type="entry name" value="RX-like_CC"/>
</dbReference>
<dbReference type="Pfam" id="PF23559">
    <property type="entry name" value="WHD_DRP"/>
    <property type="match status" value="1"/>
</dbReference>
<keyword evidence="20" id="KW-1185">Reference proteome</keyword>
<dbReference type="InterPro" id="IPR042197">
    <property type="entry name" value="Apaf_helical"/>
</dbReference>
<feature type="domain" description="Disease resistance R13L4/SHOC-2-like LRR" evidence="18">
    <location>
        <begin position="592"/>
        <end position="882"/>
    </location>
</feature>
<evidence type="ECO:0000256" key="3">
    <source>
        <dbReference type="ARBA" id="ARBA00004496"/>
    </source>
</evidence>
<evidence type="ECO:0000256" key="8">
    <source>
        <dbReference type="ARBA" id="ARBA00022667"/>
    </source>
</evidence>
<dbReference type="PANTHER" id="PTHR23155">
    <property type="entry name" value="DISEASE RESISTANCE PROTEIN RP"/>
    <property type="match status" value="1"/>
</dbReference>
<dbReference type="Gene3D" id="3.40.50.300">
    <property type="entry name" value="P-loop containing nucleotide triphosphate hydrolases"/>
    <property type="match status" value="1"/>
</dbReference>
<dbReference type="OMA" id="CIVELFH"/>
<evidence type="ECO:0000256" key="9">
    <source>
        <dbReference type="ARBA" id="ARBA00022737"/>
    </source>
</evidence>
<dbReference type="InterPro" id="IPR036388">
    <property type="entry name" value="WH-like_DNA-bd_sf"/>
</dbReference>
<dbReference type="InterPro" id="IPR055414">
    <property type="entry name" value="LRR_R13L4/SHOC2-like"/>
</dbReference>
<feature type="transmembrane region" description="Helical" evidence="15">
    <location>
        <begin position="1313"/>
        <end position="1338"/>
    </location>
</feature>
<dbReference type="InParanoid" id="A0A3Q7J249"/>
<evidence type="ECO:0000256" key="15">
    <source>
        <dbReference type="SAM" id="Phobius"/>
    </source>
</evidence>
<evidence type="ECO:0000313" key="19">
    <source>
        <dbReference type="EnsemblPlants" id="Solyc12g006040.2.1"/>
    </source>
</evidence>
<dbReference type="InterPro" id="IPR027417">
    <property type="entry name" value="P-loop_NTPase"/>
</dbReference>
<evidence type="ECO:0000259" key="16">
    <source>
        <dbReference type="Pfam" id="PF00931"/>
    </source>
</evidence>
<dbReference type="GO" id="GO:0051607">
    <property type="term" value="P:defense response to virus"/>
    <property type="evidence" value="ECO:0007669"/>
    <property type="project" value="UniProtKB-ARBA"/>
</dbReference>
<sequence length="1339" mass="152186">MAIVAISSLMITIQQSMQVTGCNLELFYEKLASLIAVMEKPSSITGDLEALASLELQIVEVAYRAEKEIDSKSIEVVRAKTDTLRGRAFWKLSCFLEQVVENIDSIMKEWMAIRDGCNNMKEYMIVSESSKSFLAKTEMRQGLTFWKRAVGHVDSMMNKWRKKQSICTKSKDVEAQNLTLGSTSRHSLEHENVMVGHENEFEMMQDQLTRGASDLEVVSIVGMGGIGKTTLANKIYTDPFVMSCFDKRAKVTISQDYCVRNVLLRLLSSISGKTHQTYEEQDDGQLADQLQKLLKGPRYLVVIDDIWTTGAWDDIKLCFPDCNCRSRILMTTRNMEVAEYASSGSPPYQMRLMNFDESWSLLYEKVFARGFFPHEFEQLGKQIASKCKGLPLMIVVIAGLLSKIGNRLDRWRSVAENVSSVMNTDLDVQCMRVLALSYYHLPHHLRACFLYFALFPEDKLIFVNELVKLWAAEGFLKVDETKSMEQVAKQSLKDLVDRSLVFIQRVSSFDGKIKACGMHDVIRELCLREARKINFVNVIMDNQNPSEQAKHFSTTRVRISIQSKQSKTVVNRLSMVRNDDSCSIVLSVDDPSSSNMMQALKRFKVLRVLDLASSTLNAFPSCIVELFHLRYLALSVYSSTDDRGIDIPPSIASLQYLQTLILKSPTSLAWKYSRPFILPSEIFKMSQLRHLSLDWNYLKQHESIERSWLLRNLQCLSGWNPLSCTSSIFRLLPNVKKLQIYGIQEGYIRSNKDEVFHSLCYLDQLKELDFKMKKTAIVRPMFPTRLILPSIGTFLKNLKKLAFRGTRLHWKDLEILGKLPKLKALKLGYDACLGTDWEVGEEGFPHLKFLRLKQLYLHKWIASSDHFPCLERLVINRCWSMYSIPQDFVDITTLQLIHVSDSAKSVGNSAKMIQQEIEDNYGSSVETVIRNVEVAEHASSEPSNVSTSEEPLESWRLKMRQGSTTRLLSTYVIELEQYPTGAHIASRMLYTAENSFEDVNSKVVADFGCGCGTLGLAAGLLGAESVIGLDIDAESLEIAYANADELEVLFVYVITFFACKVEKAFKAESFTLVLMDICSLLCFNTFLELFHLQLDMDFIQCDISNLKWRGQIVETVVMNPPFGTRRKGADMDFLSSAMKVASQAVYSLHKTTTREHVKRAALRDYNAISAEVICELRYDVPQLYKFHKKKEVDIAVDLVNKWMEMQYMYTKSKDAEEQNLTFASSTSQHVEAPMVGHENELEMMQDQLARGAGELEVVSVVLMGGIGGVQNLLRIPPSKFNRTFNTSMKVPLRSISSSLVRYHLPSFTSYVPIFLGMFNSSLAIPFSMSVVMLLYLLYT</sequence>
<dbReference type="InterPro" id="IPR002182">
    <property type="entry name" value="NB-ARC"/>
</dbReference>
<proteinExistence type="inferred from homology"/>
<dbReference type="InterPro" id="IPR032675">
    <property type="entry name" value="LRR_dom_sf"/>
</dbReference>
<dbReference type="PRINTS" id="PR00364">
    <property type="entry name" value="DISEASERSIST"/>
</dbReference>
<keyword evidence="14 15" id="KW-0472">Membrane</keyword>
<dbReference type="InterPro" id="IPR029063">
    <property type="entry name" value="SAM-dependent_MTases_sf"/>
</dbReference>
<feature type="domain" description="NB-ARC" evidence="16">
    <location>
        <begin position="198"/>
        <end position="369"/>
    </location>
</feature>